<feature type="binding site" evidence="6">
    <location>
        <position position="116"/>
    </location>
    <ligand>
        <name>substrate</name>
    </ligand>
</feature>
<keyword evidence="14" id="KW-1185">Reference proteome</keyword>
<dbReference type="HAMAP" id="MF_01517">
    <property type="entry name" value="Malate_dehydrog_2"/>
    <property type="match status" value="1"/>
</dbReference>
<evidence type="ECO:0000313" key="14">
    <source>
        <dbReference type="Proteomes" id="UP000247409"/>
    </source>
</evidence>
<protein>
    <recommendedName>
        <fullName evidence="2 9">Malate dehydrogenase</fullName>
        <ecNumber evidence="2 9">1.1.1.37</ecNumber>
    </recommendedName>
</protein>
<dbReference type="EMBL" id="NBIV01000001">
    <property type="protein sequence ID" value="PXF49895.1"/>
    <property type="molecule type" value="Genomic_DNA"/>
</dbReference>
<organism evidence="13 14">
    <name type="scientific">Gracilariopsis chorda</name>
    <dbReference type="NCBI Taxonomy" id="448386"/>
    <lineage>
        <taxon>Eukaryota</taxon>
        <taxon>Rhodophyta</taxon>
        <taxon>Florideophyceae</taxon>
        <taxon>Rhodymeniophycidae</taxon>
        <taxon>Gracilariales</taxon>
        <taxon>Gracilariaceae</taxon>
        <taxon>Gracilariopsis</taxon>
    </lineage>
</organism>
<sequence length="366" mass="38894">MLRSSLQMARRAMSSAAAELPIKKVAVTGAAGSIGYALLMRISSGQMFGPNQPVELQLIETEVGMKPLKGVTMEIMDGAFPLVRKVTQTSDPNVGFGDADVAVLVGGKPRGPGMERSDLMSANAAIFAEQGKALNNSAKRDVSVLVVANPANTNALVASAHASDIDPSRFKAMTRLDHNRAIAQVAGKTGAMAGDVKKVVIWGNHSATQYPDLSNALVEGKPALDVINDIKWIREEFIPRVQKRGAEIIGASGRSSASSAASAAIDHMRDLHLGSGDSWQSMAIHSDGSYGIDTGIWFSVPCLCRGDGVYERIVDIPAPDEFSAAMIDATRKELLEERDTVRHLLPGGDVQAVPKTRKKRARKAAA</sequence>
<dbReference type="InterPro" id="IPR022383">
    <property type="entry name" value="Lactate/malate_DH_C"/>
</dbReference>
<dbReference type="FunFam" id="3.40.50.720:FF:000010">
    <property type="entry name" value="Malate dehydrogenase"/>
    <property type="match status" value="1"/>
</dbReference>
<comment type="caution">
    <text evidence="13">The sequence shown here is derived from an EMBL/GenBank/DDBJ whole genome shotgun (WGS) entry which is preliminary data.</text>
</comment>
<feature type="compositionally biased region" description="Basic residues" evidence="10">
    <location>
        <begin position="355"/>
        <end position="366"/>
    </location>
</feature>
<comment type="similarity">
    <text evidence="1">Belongs to the LDH/MDH superfamily. MDH type 2 family.</text>
</comment>
<feature type="domain" description="Lactate/malate dehydrogenase N-terminal" evidence="11">
    <location>
        <begin position="24"/>
        <end position="162"/>
    </location>
</feature>
<dbReference type="FunFam" id="3.90.110.10:FF:000002">
    <property type="entry name" value="Malate dehydrogenase"/>
    <property type="match status" value="1"/>
</dbReference>
<keyword evidence="4 7" id="KW-0520">NAD</keyword>
<evidence type="ECO:0000313" key="13">
    <source>
        <dbReference type="EMBL" id="PXF49895.1"/>
    </source>
</evidence>
<feature type="region of interest" description="Disordered" evidence="10">
    <location>
        <begin position="347"/>
        <end position="366"/>
    </location>
</feature>
<gene>
    <name evidence="13" type="ORF">BWQ96_00055</name>
</gene>
<dbReference type="InterPro" id="IPR036291">
    <property type="entry name" value="NAD(P)-bd_dom_sf"/>
</dbReference>
<dbReference type="InterPro" id="IPR010945">
    <property type="entry name" value="Malate_DH_type2"/>
</dbReference>
<dbReference type="AlphaFoldDB" id="A0A2V3J655"/>
<dbReference type="InterPro" id="IPR001236">
    <property type="entry name" value="Lactate/malate_DH_N"/>
</dbReference>
<dbReference type="NCBIfam" id="TIGR01759">
    <property type="entry name" value="MalateDH-SF1"/>
    <property type="match status" value="1"/>
</dbReference>
<dbReference type="SUPFAM" id="SSF56327">
    <property type="entry name" value="LDH C-terminal domain-like"/>
    <property type="match status" value="1"/>
</dbReference>
<feature type="binding site" evidence="7">
    <location>
        <begin position="29"/>
        <end position="35"/>
    </location>
    <ligand>
        <name>NAD(+)</name>
        <dbReference type="ChEBI" id="CHEBI:57540"/>
    </ligand>
</feature>
<evidence type="ECO:0000256" key="7">
    <source>
        <dbReference type="PIRSR" id="PIRSR000102-3"/>
    </source>
</evidence>
<keyword evidence="3 8" id="KW-0560">Oxidoreductase</keyword>
<evidence type="ECO:0000256" key="4">
    <source>
        <dbReference type="ARBA" id="ARBA00023027"/>
    </source>
</evidence>
<dbReference type="STRING" id="448386.A0A2V3J655"/>
<dbReference type="PIRSF" id="PIRSF000102">
    <property type="entry name" value="Lac_mal_DH"/>
    <property type="match status" value="1"/>
</dbReference>
<feature type="active site" description="Proton acceptor" evidence="5">
    <location>
        <position position="205"/>
    </location>
</feature>
<evidence type="ECO:0000256" key="10">
    <source>
        <dbReference type="SAM" id="MobiDB-lite"/>
    </source>
</evidence>
<accession>A0A2V3J655</accession>
<evidence type="ECO:0000256" key="8">
    <source>
        <dbReference type="RuleBase" id="RU003369"/>
    </source>
</evidence>
<evidence type="ECO:0000256" key="9">
    <source>
        <dbReference type="RuleBase" id="RU003405"/>
    </source>
</evidence>
<evidence type="ECO:0000256" key="5">
    <source>
        <dbReference type="PIRSR" id="PIRSR000102-1"/>
    </source>
</evidence>
<proteinExistence type="inferred from homology"/>
<dbReference type="InterPro" id="IPR001557">
    <property type="entry name" value="L-lactate/malate_DH"/>
</dbReference>
<dbReference type="Gene3D" id="3.90.110.10">
    <property type="entry name" value="Lactate dehydrogenase/glycoside hydrolase, family 4, C-terminal"/>
    <property type="match status" value="1"/>
</dbReference>
<dbReference type="GO" id="GO:0030060">
    <property type="term" value="F:L-malate dehydrogenase (NAD+) activity"/>
    <property type="evidence" value="ECO:0007669"/>
    <property type="project" value="UniProtKB-EC"/>
</dbReference>
<evidence type="ECO:0000259" key="12">
    <source>
        <dbReference type="Pfam" id="PF02866"/>
    </source>
</evidence>
<feature type="binding site" evidence="7">
    <location>
        <begin position="147"/>
        <end position="149"/>
    </location>
    <ligand>
        <name>NAD(+)</name>
        <dbReference type="ChEBI" id="CHEBI:57540"/>
    </ligand>
</feature>
<feature type="binding site" evidence="6">
    <location>
        <position position="110"/>
    </location>
    <ligand>
        <name>substrate</name>
    </ligand>
</feature>
<comment type="catalytic activity">
    <reaction evidence="9">
        <text>(S)-malate + NAD(+) = oxaloacetate + NADH + H(+)</text>
        <dbReference type="Rhea" id="RHEA:21432"/>
        <dbReference type="ChEBI" id="CHEBI:15378"/>
        <dbReference type="ChEBI" id="CHEBI:15589"/>
        <dbReference type="ChEBI" id="CHEBI:16452"/>
        <dbReference type="ChEBI" id="CHEBI:57540"/>
        <dbReference type="ChEBI" id="CHEBI:57945"/>
        <dbReference type="EC" id="1.1.1.37"/>
    </reaction>
</comment>
<feature type="binding site" evidence="6">
    <location>
        <position position="149"/>
    </location>
    <ligand>
        <name>substrate</name>
    </ligand>
</feature>
<dbReference type="PROSITE" id="PS00068">
    <property type="entry name" value="MDH"/>
    <property type="match status" value="1"/>
</dbReference>
<reference evidence="13 14" key="1">
    <citation type="journal article" date="2018" name="Mol. Biol. Evol.">
        <title>Analysis of the draft genome of the red seaweed Gracilariopsis chorda provides insights into genome size evolution in Rhodophyta.</title>
        <authorList>
            <person name="Lee J."/>
            <person name="Yang E.C."/>
            <person name="Graf L."/>
            <person name="Yang J.H."/>
            <person name="Qiu H."/>
            <person name="Zel Zion U."/>
            <person name="Chan C.X."/>
            <person name="Stephens T.G."/>
            <person name="Weber A.P.M."/>
            <person name="Boo G.H."/>
            <person name="Boo S.M."/>
            <person name="Kim K.M."/>
            <person name="Shin Y."/>
            <person name="Jung M."/>
            <person name="Lee S.J."/>
            <person name="Yim H.S."/>
            <person name="Lee J.H."/>
            <person name="Bhattacharya D."/>
            <person name="Yoon H.S."/>
        </authorList>
    </citation>
    <scope>NUCLEOTIDE SEQUENCE [LARGE SCALE GENOMIC DNA]</scope>
    <source>
        <strain evidence="13 14">SKKU-2015</strain>
        <tissue evidence="13">Whole body</tissue>
    </source>
</reference>
<feature type="domain" description="Lactate/malate dehydrogenase C-terminal" evidence="12">
    <location>
        <begin position="174"/>
        <end position="342"/>
    </location>
</feature>
<dbReference type="EC" id="1.1.1.37" evidence="2 9"/>
<dbReference type="OrthoDB" id="4069699at2759"/>
<feature type="binding site" evidence="7">
    <location>
        <position position="123"/>
    </location>
    <ligand>
        <name>NAD(+)</name>
        <dbReference type="ChEBI" id="CHEBI:57540"/>
    </ligand>
</feature>
<name>A0A2V3J655_9FLOR</name>
<dbReference type="Pfam" id="PF00056">
    <property type="entry name" value="Ldh_1_N"/>
    <property type="match status" value="1"/>
</dbReference>
<evidence type="ECO:0000259" key="11">
    <source>
        <dbReference type="Pfam" id="PF00056"/>
    </source>
</evidence>
<dbReference type="InterPro" id="IPR001252">
    <property type="entry name" value="Malate_DH_AS"/>
</dbReference>
<dbReference type="SUPFAM" id="SSF51735">
    <property type="entry name" value="NAD(P)-binding Rossmann-fold domains"/>
    <property type="match status" value="1"/>
</dbReference>
<dbReference type="GO" id="GO:0006099">
    <property type="term" value="P:tricarboxylic acid cycle"/>
    <property type="evidence" value="ECO:0007669"/>
    <property type="project" value="UniProtKB-KW"/>
</dbReference>
<feature type="binding site" evidence="6">
    <location>
        <position position="180"/>
    </location>
    <ligand>
        <name>substrate</name>
    </ligand>
</feature>
<dbReference type="InterPro" id="IPR015955">
    <property type="entry name" value="Lactate_DH/Glyco_Ohase_4_C"/>
</dbReference>
<keyword evidence="9" id="KW-0816">Tricarboxylic acid cycle</keyword>
<evidence type="ECO:0000256" key="2">
    <source>
        <dbReference type="ARBA" id="ARBA00012995"/>
    </source>
</evidence>
<dbReference type="Proteomes" id="UP000247409">
    <property type="component" value="Unassembled WGS sequence"/>
</dbReference>
<evidence type="ECO:0000256" key="1">
    <source>
        <dbReference type="ARBA" id="ARBA00009613"/>
    </source>
</evidence>
<dbReference type="GO" id="GO:0006108">
    <property type="term" value="P:malate metabolic process"/>
    <property type="evidence" value="ECO:0007669"/>
    <property type="project" value="InterPro"/>
</dbReference>
<dbReference type="NCBIfam" id="NF003916">
    <property type="entry name" value="PRK05442.1"/>
    <property type="match status" value="1"/>
</dbReference>
<dbReference type="Pfam" id="PF02866">
    <property type="entry name" value="Ldh_1_C"/>
    <property type="match status" value="1"/>
</dbReference>
<evidence type="ECO:0000256" key="6">
    <source>
        <dbReference type="PIRSR" id="PIRSR000102-2"/>
    </source>
</evidence>
<evidence type="ECO:0000256" key="3">
    <source>
        <dbReference type="ARBA" id="ARBA00023002"/>
    </source>
</evidence>
<dbReference type="PANTHER" id="PTHR23382">
    <property type="entry name" value="MALATE DEHYDROGENASE"/>
    <property type="match status" value="1"/>
</dbReference>
<dbReference type="Gene3D" id="3.40.50.720">
    <property type="entry name" value="NAD(P)-binding Rossmann-like Domain"/>
    <property type="match status" value="1"/>
</dbReference>